<dbReference type="InterPro" id="IPR052534">
    <property type="entry name" value="Extracell_DNA_Util/SecSys_Comp"/>
</dbReference>
<keyword evidence="3" id="KW-1133">Transmembrane helix</keyword>
<dbReference type="AlphaFoldDB" id="A0A3B1A8J1"/>
<dbReference type="PANTHER" id="PTHR40278">
    <property type="entry name" value="DNA UTILIZATION PROTEIN HOFN"/>
    <property type="match status" value="1"/>
</dbReference>
<dbReference type="GO" id="GO:0043107">
    <property type="term" value="P:type IV pilus-dependent motility"/>
    <property type="evidence" value="ECO:0007669"/>
    <property type="project" value="TreeGrafter"/>
</dbReference>
<dbReference type="GO" id="GO:0043683">
    <property type="term" value="P:type IV pilus assembly"/>
    <property type="evidence" value="ECO:0007669"/>
    <property type="project" value="TreeGrafter"/>
</dbReference>
<evidence type="ECO:0000256" key="1">
    <source>
        <dbReference type="SAM" id="Coils"/>
    </source>
</evidence>
<keyword evidence="3" id="KW-0472">Membrane</keyword>
<keyword evidence="3" id="KW-0812">Transmembrane</keyword>
<dbReference type="InterPro" id="IPR007813">
    <property type="entry name" value="PilN"/>
</dbReference>
<proteinExistence type="predicted"/>
<reference evidence="4" key="1">
    <citation type="submission" date="2018-06" db="EMBL/GenBank/DDBJ databases">
        <authorList>
            <person name="Zhirakovskaya E."/>
        </authorList>
    </citation>
    <scope>NUCLEOTIDE SEQUENCE</scope>
</reference>
<dbReference type="PANTHER" id="PTHR40278:SF2">
    <property type="entry name" value="TYPE IV PILUS INNER MEMBRANE COMPONENT PILN"/>
    <property type="match status" value="1"/>
</dbReference>
<name>A0A3B1A8J1_9ZZZZ</name>
<sequence>MAKINLLPWRQELRKEQQRQFLTIMGLSVVLVVVGILAVHLQYARLIGKQEERNAFLTQHIRKVEAEIKEIDALADKKDRLLARMEIIQKLQRNRPEMVRLFDELVRVLPEGVHLSALKQTNRSLKLDGIAQSNARVSAFMRNIDDSDWLADPKLQIIEVGKDENTRKFSLRAKQASKGLSESSTDRKRNNAGRK</sequence>
<feature type="region of interest" description="Disordered" evidence="2">
    <location>
        <begin position="172"/>
        <end position="195"/>
    </location>
</feature>
<accession>A0A3B1A8J1</accession>
<gene>
    <name evidence="4" type="ORF">MNBD_GAMMA21-1314</name>
</gene>
<keyword evidence="1" id="KW-0175">Coiled coil</keyword>
<evidence type="ECO:0000313" key="4">
    <source>
        <dbReference type="EMBL" id="VAW96132.1"/>
    </source>
</evidence>
<evidence type="ECO:0000256" key="2">
    <source>
        <dbReference type="SAM" id="MobiDB-lite"/>
    </source>
</evidence>
<protein>
    <submittedName>
        <fullName evidence="4">Type IV pilus biogenesis protein PilN</fullName>
    </submittedName>
</protein>
<feature type="coiled-coil region" evidence="1">
    <location>
        <begin position="47"/>
        <end position="91"/>
    </location>
</feature>
<dbReference type="Pfam" id="PF05137">
    <property type="entry name" value="PilN"/>
    <property type="match status" value="1"/>
</dbReference>
<dbReference type="EMBL" id="UOFR01000037">
    <property type="protein sequence ID" value="VAW96132.1"/>
    <property type="molecule type" value="Genomic_DNA"/>
</dbReference>
<organism evidence="4">
    <name type="scientific">hydrothermal vent metagenome</name>
    <dbReference type="NCBI Taxonomy" id="652676"/>
    <lineage>
        <taxon>unclassified sequences</taxon>
        <taxon>metagenomes</taxon>
        <taxon>ecological metagenomes</taxon>
    </lineage>
</organism>
<feature type="transmembrane region" description="Helical" evidence="3">
    <location>
        <begin position="21"/>
        <end position="43"/>
    </location>
</feature>
<evidence type="ECO:0000256" key="3">
    <source>
        <dbReference type="SAM" id="Phobius"/>
    </source>
</evidence>